<keyword evidence="3" id="KW-1185">Reference proteome</keyword>
<proteinExistence type="predicted"/>
<name>A0ABN6SIB2_9LACO</name>
<keyword evidence="1" id="KW-0812">Transmembrane</keyword>
<keyword evidence="1" id="KW-1133">Transmembrane helix</keyword>
<evidence type="ECO:0000256" key="1">
    <source>
        <dbReference type="SAM" id="Phobius"/>
    </source>
</evidence>
<gene>
    <name evidence="2" type="ORF">KIM322_02980</name>
</gene>
<accession>A0ABN6SIB2</accession>
<dbReference type="Proteomes" id="UP001321741">
    <property type="component" value="Chromosome"/>
</dbReference>
<feature type="transmembrane region" description="Helical" evidence="1">
    <location>
        <begin position="58"/>
        <end position="79"/>
    </location>
</feature>
<reference evidence="2 3" key="1">
    <citation type="journal article" date="2023" name="Microbiol. Spectr.">
        <title>Symbiosis of Carpenter Bees with Uncharacterized Lactic Acid Bacteria Showing NAD Auxotrophy.</title>
        <authorList>
            <person name="Kawasaki S."/>
            <person name="Ozawa K."/>
            <person name="Mori T."/>
            <person name="Yamamoto A."/>
            <person name="Ito M."/>
            <person name="Ohkuma M."/>
            <person name="Sakamoto M."/>
            <person name="Matsutani M."/>
        </authorList>
    </citation>
    <scope>NUCLEOTIDE SEQUENCE [LARGE SCALE GENOMIC DNA]</scope>
    <source>
        <strain evidence="2 3">Kim32-2</strain>
    </source>
</reference>
<feature type="transmembrane region" description="Helical" evidence="1">
    <location>
        <begin position="242"/>
        <end position="263"/>
    </location>
</feature>
<sequence>MPKRTKKITIIALVLYALLITWHVFAAIKNDVKPQGTGLESALYLFLSVQPGGFHESVIVDLTEMALMSSAGAGFYLYLKNNNTFSNVQQRINYFGFFKQGIKHTFLGAVSLSLLTNLYELILINWFYYPFVYKVKSAFLSNSGNTYFSSNSLVYIISYIALAAIGWGIFALLVFGIGLFVKKNALILTIGPITGLLLIILPILGSKGSKALQVLSISSFFYTLISPGQENSSVQYQPINSILAYMLAVVIYLLIALVLIKLWQKQQVNKG</sequence>
<evidence type="ECO:0008006" key="4">
    <source>
        <dbReference type="Google" id="ProtNLM"/>
    </source>
</evidence>
<feature type="transmembrane region" description="Helical" evidence="1">
    <location>
        <begin position="153"/>
        <end position="178"/>
    </location>
</feature>
<feature type="transmembrane region" description="Helical" evidence="1">
    <location>
        <begin position="106"/>
        <end position="129"/>
    </location>
</feature>
<evidence type="ECO:0000313" key="3">
    <source>
        <dbReference type="Proteomes" id="UP001321741"/>
    </source>
</evidence>
<dbReference type="EMBL" id="AP026803">
    <property type="protein sequence ID" value="BDR60037.1"/>
    <property type="molecule type" value="Genomic_DNA"/>
</dbReference>
<protein>
    <recommendedName>
        <fullName evidence="4">ABC transporter permease</fullName>
    </recommendedName>
</protein>
<evidence type="ECO:0000313" key="2">
    <source>
        <dbReference type="EMBL" id="BDR60037.1"/>
    </source>
</evidence>
<feature type="transmembrane region" description="Helical" evidence="1">
    <location>
        <begin position="185"/>
        <end position="205"/>
    </location>
</feature>
<dbReference type="RefSeq" id="WP_317637756.1">
    <property type="nucleotide sequence ID" value="NZ_AP026803.1"/>
</dbReference>
<organism evidence="2 3">
    <name type="scientific">Lactobacillus xylocopicola</name>
    <dbReference type="NCBI Taxonomy" id="2976676"/>
    <lineage>
        <taxon>Bacteria</taxon>
        <taxon>Bacillati</taxon>
        <taxon>Bacillota</taxon>
        <taxon>Bacilli</taxon>
        <taxon>Lactobacillales</taxon>
        <taxon>Lactobacillaceae</taxon>
        <taxon>Lactobacillus</taxon>
    </lineage>
</organism>
<keyword evidence="1" id="KW-0472">Membrane</keyword>